<evidence type="ECO:0000313" key="2">
    <source>
        <dbReference type="Proteomes" id="UP000634206"/>
    </source>
</evidence>
<organism evidence="1 2">
    <name type="scientific">Oceaniferula flava</name>
    <dbReference type="NCBI Taxonomy" id="2800421"/>
    <lineage>
        <taxon>Bacteria</taxon>
        <taxon>Pseudomonadati</taxon>
        <taxon>Verrucomicrobiota</taxon>
        <taxon>Verrucomicrobiia</taxon>
        <taxon>Verrucomicrobiales</taxon>
        <taxon>Verrucomicrobiaceae</taxon>
        <taxon>Oceaniferula</taxon>
    </lineage>
</organism>
<protein>
    <submittedName>
        <fullName evidence="1">Uncharacterized protein</fullName>
    </submittedName>
</protein>
<reference evidence="1" key="1">
    <citation type="submission" date="2021-01" db="EMBL/GenBank/DDBJ databases">
        <title>Modified the classification status of verrucomicrobia.</title>
        <authorList>
            <person name="Feng X."/>
        </authorList>
    </citation>
    <scope>NUCLEOTIDE SEQUENCE</scope>
    <source>
        <strain evidence="1">5K15</strain>
    </source>
</reference>
<dbReference type="RefSeq" id="WP_309491228.1">
    <property type="nucleotide sequence ID" value="NZ_JAENIG010000030.1"/>
</dbReference>
<sequence length="100" mass="11648">MLVIFWRHPQERGMPEDGQHHAKSKKCQSPCAKKVISFDEPPTEILPCMMISSRHDQWIKPTVIKTETFNHDASRTPYLNILIIVERKAQPLRVKTSQIK</sequence>
<gene>
    <name evidence="1" type="ORF">JIN83_16695</name>
</gene>
<keyword evidence="2" id="KW-1185">Reference proteome</keyword>
<dbReference type="Proteomes" id="UP000634206">
    <property type="component" value="Unassembled WGS sequence"/>
</dbReference>
<name>A0AAE2SDY3_9BACT</name>
<dbReference type="AlphaFoldDB" id="A0AAE2SDY3"/>
<dbReference type="EMBL" id="JAENIG010000030">
    <property type="protein sequence ID" value="MBK1856608.1"/>
    <property type="molecule type" value="Genomic_DNA"/>
</dbReference>
<accession>A0AAE2SDY3</accession>
<evidence type="ECO:0000313" key="1">
    <source>
        <dbReference type="EMBL" id="MBK1856608.1"/>
    </source>
</evidence>
<proteinExistence type="predicted"/>
<comment type="caution">
    <text evidence="1">The sequence shown here is derived from an EMBL/GenBank/DDBJ whole genome shotgun (WGS) entry which is preliminary data.</text>
</comment>